<dbReference type="GO" id="GO:0008270">
    <property type="term" value="F:zinc ion binding"/>
    <property type="evidence" value="ECO:0007669"/>
    <property type="project" value="UniProtKB-KW"/>
</dbReference>
<dbReference type="SUPFAM" id="SSF57845">
    <property type="entry name" value="B-box zinc-binding domain"/>
    <property type="match status" value="1"/>
</dbReference>
<dbReference type="Gene3D" id="3.30.160.60">
    <property type="entry name" value="Classic Zinc Finger"/>
    <property type="match status" value="1"/>
</dbReference>
<organism evidence="8 9">
    <name type="scientific">Clupea harengus</name>
    <name type="common">Atlantic herring</name>
    <dbReference type="NCBI Taxonomy" id="7950"/>
    <lineage>
        <taxon>Eukaryota</taxon>
        <taxon>Metazoa</taxon>
        <taxon>Chordata</taxon>
        <taxon>Craniata</taxon>
        <taxon>Vertebrata</taxon>
        <taxon>Euteleostomi</taxon>
        <taxon>Actinopterygii</taxon>
        <taxon>Neopterygii</taxon>
        <taxon>Teleostei</taxon>
        <taxon>Clupei</taxon>
        <taxon>Clupeiformes</taxon>
        <taxon>Clupeoidei</taxon>
        <taxon>Clupeidae</taxon>
        <taxon>Clupea</taxon>
    </lineage>
</organism>
<dbReference type="Pfam" id="PF00643">
    <property type="entry name" value="zf-B_box"/>
    <property type="match status" value="1"/>
</dbReference>
<keyword evidence="3" id="KW-0862">Zinc</keyword>
<sequence length="326" mass="37564">MAEAIFKKEEDSFTCPVCLDLLKDPVTIPCGHNFCMRCIEGCWDQEDQRGVYSCPLCKRTFTPRPTVYKNHLIAEMVETFMKTRIQASSITPSNAGPGDVECDVCTGRKLRAVKSCLDCLLSYCETHFKAHNDVNPGRKHSVIDATGQLQERICSHHKKVFEIFCRTDQSCICYLCTMDKHKGHDTVSAAAERTDKQRQLGPTQRRFQQRIQEREKELQELRKAVKTLKSSAQTAVEDSERIFTEMIRSIERRRSEVKELIRDQEKAEVSRAEGLLKRLEQEIAELKRRDAELEQLSHTEDHIHFLKVTVDDGLLVHRMFEGTDLC</sequence>
<dbReference type="CDD" id="cd19769">
    <property type="entry name" value="Bbox2_TRIM16-like"/>
    <property type="match status" value="1"/>
</dbReference>
<dbReference type="RefSeq" id="XP_031425781.1">
    <property type="nucleotide sequence ID" value="XM_031569921.2"/>
</dbReference>
<keyword evidence="8" id="KW-1185">Reference proteome</keyword>
<dbReference type="AlphaFoldDB" id="A0A6P8FQG7"/>
<dbReference type="InterPro" id="IPR051051">
    <property type="entry name" value="E3_ubiq-ligase_TRIM/RNF"/>
</dbReference>
<dbReference type="KEGG" id="char:116220984"/>
<dbReference type="InterPro" id="IPR000315">
    <property type="entry name" value="Znf_B-box"/>
</dbReference>
<dbReference type="OrthoDB" id="6105938at2759"/>
<keyword evidence="1" id="KW-0479">Metal-binding</keyword>
<evidence type="ECO:0000259" key="7">
    <source>
        <dbReference type="PROSITE" id="PS50119"/>
    </source>
</evidence>
<evidence type="ECO:0000256" key="4">
    <source>
        <dbReference type="PROSITE-ProRule" id="PRU00024"/>
    </source>
</evidence>
<dbReference type="SMART" id="SM00336">
    <property type="entry name" value="BBOX"/>
    <property type="match status" value="1"/>
</dbReference>
<keyword evidence="5" id="KW-0175">Coiled coil</keyword>
<feature type="domain" description="B box-type" evidence="7">
    <location>
        <begin position="149"/>
        <end position="189"/>
    </location>
</feature>
<dbReference type="Gene3D" id="4.10.830.40">
    <property type="match status" value="1"/>
</dbReference>
<dbReference type="SUPFAM" id="SSF57850">
    <property type="entry name" value="RING/U-box"/>
    <property type="match status" value="1"/>
</dbReference>
<gene>
    <name evidence="9" type="primary">LOC116220984</name>
</gene>
<dbReference type="PANTHER" id="PTHR25465">
    <property type="entry name" value="B-BOX DOMAIN CONTAINING"/>
    <property type="match status" value="1"/>
</dbReference>
<keyword evidence="2 4" id="KW-0863">Zinc-finger</keyword>
<evidence type="ECO:0000313" key="8">
    <source>
        <dbReference type="Proteomes" id="UP000515152"/>
    </source>
</evidence>
<dbReference type="SMART" id="SM00184">
    <property type="entry name" value="RING"/>
    <property type="match status" value="1"/>
</dbReference>
<evidence type="ECO:0000256" key="2">
    <source>
        <dbReference type="ARBA" id="ARBA00022771"/>
    </source>
</evidence>
<evidence type="ECO:0000313" key="9">
    <source>
        <dbReference type="RefSeq" id="XP_031425781.1"/>
    </source>
</evidence>
<dbReference type="InterPro" id="IPR013083">
    <property type="entry name" value="Znf_RING/FYVE/PHD"/>
</dbReference>
<reference evidence="9" key="1">
    <citation type="submission" date="2025-08" db="UniProtKB">
        <authorList>
            <consortium name="RefSeq"/>
        </authorList>
    </citation>
    <scope>IDENTIFICATION</scope>
</reference>
<dbReference type="InterPro" id="IPR017907">
    <property type="entry name" value="Znf_RING_CS"/>
</dbReference>
<dbReference type="Pfam" id="PF15227">
    <property type="entry name" value="zf-C3HC4_4"/>
    <property type="match status" value="1"/>
</dbReference>
<dbReference type="InterPro" id="IPR001841">
    <property type="entry name" value="Znf_RING"/>
</dbReference>
<evidence type="ECO:0000256" key="5">
    <source>
        <dbReference type="SAM" id="Coils"/>
    </source>
</evidence>
<dbReference type="Proteomes" id="UP000515152">
    <property type="component" value="Chromosome 7"/>
</dbReference>
<name>A0A6P8FQG7_CLUHA</name>
<dbReference type="PROSITE" id="PS50089">
    <property type="entry name" value="ZF_RING_2"/>
    <property type="match status" value="1"/>
</dbReference>
<dbReference type="GeneID" id="116220984"/>
<evidence type="ECO:0000256" key="1">
    <source>
        <dbReference type="ARBA" id="ARBA00022723"/>
    </source>
</evidence>
<dbReference type="PROSITE" id="PS00518">
    <property type="entry name" value="ZF_RING_1"/>
    <property type="match status" value="1"/>
</dbReference>
<evidence type="ECO:0000259" key="6">
    <source>
        <dbReference type="PROSITE" id="PS50089"/>
    </source>
</evidence>
<dbReference type="Gene3D" id="3.30.40.10">
    <property type="entry name" value="Zinc/RING finger domain, C3HC4 (zinc finger)"/>
    <property type="match status" value="1"/>
</dbReference>
<dbReference type="InterPro" id="IPR058030">
    <property type="entry name" value="TRIM8/14/16/25/29/45/65_CC"/>
</dbReference>
<dbReference type="Pfam" id="PF25600">
    <property type="entry name" value="TRIM_CC"/>
    <property type="match status" value="1"/>
</dbReference>
<feature type="coiled-coil region" evidence="5">
    <location>
        <begin position="204"/>
        <end position="299"/>
    </location>
</feature>
<dbReference type="PANTHER" id="PTHR25465:SF5">
    <property type="entry name" value="E3 UBIQUITIN_ISG15 LIGASE TRIM25-RELATED"/>
    <property type="match status" value="1"/>
</dbReference>
<evidence type="ECO:0000256" key="3">
    <source>
        <dbReference type="ARBA" id="ARBA00022833"/>
    </source>
</evidence>
<accession>A0A6P8FQG7</accession>
<proteinExistence type="predicted"/>
<feature type="domain" description="RING-type" evidence="6">
    <location>
        <begin position="15"/>
        <end position="58"/>
    </location>
</feature>
<protein>
    <submittedName>
        <fullName evidence="9">E3 ubiquitin-protein ligase TRIM47-like</fullName>
    </submittedName>
</protein>
<dbReference type="PROSITE" id="PS50119">
    <property type="entry name" value="ZF_BBOX"/>
    <property type="match status" value="1"/>
</dbReference>